<sequence length="42" mass="4435">MKGVNMSRRNKSLSSRRAWIEMGAANAIGAAATVALLTESVD</sequence>
<gene>
    <name evidence="1" type="ordered locus">BDP_1638</name>
</gene>
<protein>
    <submittedName>
        <fullName evidence="1">Uncharacterized protein</fullName>
    </submittedName>
</protein>
<reference evidence="1 2" key="1">
    <citation type="journal article" date="2009" name="PLoS Genet.">
        <title>The Bifidobacterium dentium Bd1 genome sequence reflects its genetic adaptation to the human oral cavity.</title>
        <authorList>
            <person name="Ventura M."/>
            <person name="Turroni F."/>
            <person name="Zomer A."/>
            <person name="Foroni E."/>
            <person name="Giubellini V."/>
            <person name="Bottacini F."/>
            <person name="Canchaya C."/>
            <person name="Claesson M.J."/>
            <person name="He F."/>
            <person name="Mantzourani M."/>
            <person name="Mulas L."/>
            <person name="Ferrarini A."/>
            <person name="Gao B."/>
            <person name="Delledonne M."/>
            <person name="Henrissat B."/>
            <person name="Coutinho P."/>
            <person name="Oggioni M."/>
            <person name="Gupta R.S."/>
            <person name="Zhang Z."/>
            <person name="Beighton D."/>
            <person name="Fitzgerald G.F."/>
            <person name="O'Toole P.W."/>
            <person name="van Sinderen D."/>
        </authorList>
    </citation>
    <scope>NUCLEOTIDE SEQUENCE [LARGE SCALE GENOMIC DNA]</scope>
    <source>
        <strain evidence="2">ATCC 27534 / DSM 20436 / JCM 1195 / Bd1</strain>
    </source>
</reference>
<dbReference type="Proteomes" id="UP000008693">
    <property type="component" value="Chromosome"/>
</dbReference>
<dbReference type="HOGENOM" id="CLU_3247898_0_0_11"/>
<proteinExistence type="predicted"/>
<name>D2Q5L5_BIFDB</name>
<evidence type="ECO:0000313" key="2">
    <source>
        <dbReference type="Proteomes" id="UP000008693"/>
    </source>
</evidence>
<dbReference type="KEGG" id="bde:BDP_1638"/>
<keyword evidence="2" id="KW-1185">Reference proteome</keyword>
<accession>D2Q5L5</accession>
<evidence type="ECO:0000313" key="1">
    <source>
        <dbReference type="EMBL" id="ADB10230.1"/>
    </source>
</evidence>
<dbReference type="EMBL" id="CP001750">
    <property type="protein sequence ID" value="ADB10230.1"/>
    <property type="molecule type" value="Genomic_DNA"/>
</dbReference>
<dbReference type="AlphaFoldDB" id="D2Q5L5"/>
<organism evidence="1 2">
    <name type="scientific">Bifidobacterium dentium (strain ATCC 27534 / DSM 20436 / JCM 1195 / Bd1)</name>
    <dbReference type="NCBI Taxonomy" id="401473"/>
    <lineage>
        <taxon>Bacteria</taxon>
        <taxon>Bacillati</taxon>
        <taxon>Actinomycetota</taxon>
        <taxon>Actinomycetes</taxon>
        <taxon>Bifidobacteriales</taxon>
        <taxon>Bifidobacteriaceae</taxon>
        <taxon>Bifidobacterium</taxon>
    </lineage>
</organism>